<sequence length="115" mass="12781">MAVNMIRDAWSEDCYWYLKLQMGPALLRCGGCSWRSWPKLMPKGTDAALMHTAASKDLRTLVANFATGLAPNVVSALLARPLASLDACRIILPSHTHDRSTDPRLSNRNAAYFFE</sequence>
<dbReference type="AlphaFoldDB" id="A0A0A2V203"/>
<evidence type="ECO:0000313" key="1">
    <source>
        <dbReference type="EMBL" id="KGQ01816.1"/>
    </source>
</evidence>
<dbReference type="Proteomes" id="UP000002059">
    <property type="component" value="Partially assembled WGS sequence"/>
</dbReference>
<dbReference type="RefSeq" id="XP_015703309.1">
    <property type="nucleotide sequence ID" value="XM_015847047.1"/>
</dbReference>
<gene>
    <name evidence="1" type="ORF">PAAG_11389</name>
</gene>
<dbReference type="GeneID" id="26970409"/>
<keyword evidence="2" id="KW-1185">Reference proteome</keyword>
<dbReference type="OrthoDB" id="10501180at2759"/>
<organism evidence="1 2">
    <name type="scientific">Paracoccidioides lutzii (strain ATCC MYA-826 / Pb01)</name>
    <name type="common">Paracoccidioides brasiliensis</name>
    <dbReference type="NCBI Taxonomy" id="502779"/>
    <lineage>
        <taxon>Eukaryota</taxon>
        <taxon>Fungi</taxon>
        <taxon>Dikarya</taxon>
        <taxon>Ascomycota</taxon>
        <taxon>Pezizomycotina</taxon>
        <taxon>Eurotiomycetes</taxon>
        <taxon>Eurotiomycetidae</taxon>
        <taxon>Onygenales</taxon>
        <taxon>Ajellomycetaceae</taxon>
        <taxon>Paracoccidioides</taxon>
    </lineage>
</organism>
<proteinExistence type="predicted"/>
<reference evidence="1 2" key="1">
    <citation type="journal article" date="2011" name="PLoS Genet.">
        <title>Comparative genomic analysis of human fungal pathogens causing paracoccidioidomycosis.</title>
        <authorList>
            <person name="Desjardins C.A."/>
            <person name="Champion M.D."/>
            <person name="Holder J.W."/>
            <person name="Muszewska A."/>
            <person name="Goldberg J."/>
            <person name="Bailao A.M."/>
            <person name="Brigido M.M."/>
            <person name="Ferreira M.E."/>
            <person name="Garcia A.M."/>
            <person name="Grynberg M."/>
            <person name="Gujja S."/>
            <person name="Heiman D.I."/>
            <person name="Henn M.R."/>
            <person name="Kodira C.D."/>
            <person name="Leon-Narvaez H."/>
            <person name="Longo L.V."/>
            <person name="Ma L.J."/>
            <person name="Malavazi I."/>
            <person name="Matsuo A.L."/>
            <person name="Morais F.V."/>
            <person name="Pereira M."/>
            <person name="Rodriguez-Brito S."/>
            <person name="Sakthikumar S."/>
            <person name="Salem-Izacc S.M."/>
            <person name="Sykes S.M."/>
            <person name="Teixeira M.M."/>
            <person name="Vallejo M.C."/>
            <person name="Walter M.E."/>
            <person name="Yandava C."/>
            <person name="Young S."/>
            <person name="Zeng Q."/>
            <person name="Zucker J."/>
            <person name="Felipe M.S."/>
            <person name="Goldman G.H."/>
            <person name="Haas B.J."/>
            <person name="McEwen J.G."/>
            <person name="Nino-Vega G."/>
            <person name="Puccia R."/>
            <person name="San-Blas G."/>
            <person name="Soares C.M."/>
            <person name="Birren B.W."/>
            <person name="Cuomo C.A."/>
        </authorList>
    </citation>
    <scope>NUCLEOTIDE SEQUENCE [LARGE SCALE GENOMIC DNA]</scope>
    <source>
        <strain evidence="2">ATCC MYA-826 / Pb01</strain>
    </source>
</reference>
<dbReference type="HOGENOM" id="CLU_2109757_0_0_1"/>
<protein>
    <submittedName>
        <fullName evidence="1">Uncharacterized protein</fullName>
    </submittedName>
</protein>
<accession>A0A0A2V203</accession>
<evidence type="ECO:0000313" key="2">
    <source>
        <dbReference type="Proteomes" id="UP000002059"/>
    </source>
</evidence>
<dbReference type="KEGG" id="pbl:PAAG_11389"/>
<dbReference type="EMBL" id="KN293995">
    <property type="protein sequence ID" value="KGQ01816.1"/>
    <property type="molecule type" value="Genomic_DNA"/>
</dbReference>
<dbReference type="VEuPathDB" id="FungiDB:PAAG_11389"/>
<name>A0A0A2V203_PARBA</name>